<name>A0A1W1XK39_9NEIS</name>
<dbReference type="Pfam" id="PF13424">
    <property type="entry name" value="TPR_12"/>
    <property type="match status" value="1"/>
</dbReference>
<evidence type="ECO:0000313" key="2">
    <source>
        <dbReference type="EMBL" id="SMC24353.1"/>
    </source>
</evidence>
<dbReference type="STRING" id="1121001.SAMN02745857_01866"/>
<dbReference type="Gene3D" id="1.25.40.10">
    <property type="entry name" value="Tetratricopeptide repeat domain"/>
    <property type="match status" value="2"/>
</dbReference>
<dbReference type="Proteomes" id="UP000192761">
    <property type="component" value="Unassembled WGS sequence"/>
</dbReference>
<dbReference type="EMBL" id="FWXD01000009">
    <property type="protein sequence ID" value="SMC24353.1"/>
    <property type="molecule type" value="Genomic_DNA"/>
</dbReference>
<keyword evidence="3" id="KW-1185">Reference proteome</keyword>
<keyword evidence="1" id="KW-0802">TPR repeat</keyword>
<protein>
    <submittedName>
        <fullName evidence="2">Tfp pilus assembly protein PilF</fullName>
    </submittedName>
</protein>
<dbReference type="InterPro" id="IPR011990">
    <property type="entry name" value="TPR-like_helical_dom_sf"/>
</dbReference>
<dbReference type="Gene3D" id="3.40.50.2000">
    <property type="entry name" value="Glycogen Phosphorylase B"/>
    <property type="match status" value="1"/>
</dbReference>
<sequence>MSSNQALAEALFFEGNRHLAAAEHAAAAACFREAVTLAPQLAEAHANLGFLLEQTGQLDEAEACYRQAMAILPDCLQLYLNLGALLMARKDFGAAEALYRQALRFAAGDPALWSNLGVLLACLQRDDEAEQCHRTALAINPDYANARFNLAYVLLRHGRFDEGWASLEARDWYERLAQYFEFPRWQGEPLAGRSVLIGFEAGHGDMIQFCRYAAELKRMGAEQITVVCHPGLKTLFGSMIGVDEVYSLHDDVPTRGWDYWTPPLSLPYYCQTRLDTIPATVPYLQAEPARVAAWATRLPAARLRVGLAWLGNPRFENDADRSLSALDILAPLAAVPGIQFISLQKGRGEDVSAPIGMALQSYAGELGDFADTAALIANLDLVISVDTAVGHLAGALGKPCWLMLPDYRADWRWLTGRDDTPWYPHTRLFRQPPGGGWGPVVTQLAEALGQLAAR</sequence>
<evidence type="ECO:0000313" key="3">
    <source>
        <dbReference type="Proteomes" id="UP000192761"/>
    </source>
</evidence>
<dbReference type="InterPro" id="IPR052943">
    <property type="entry name" value="TMTC_O-mannosyl-trnsfr"/>
</dbReference>
<feature type="repeat" description="TPR" evidence="1">
    <location>
        <begin position="76"/>
        <end position="109"/>
    </location>
</feature>
<dbReference type="SUPFAM" id="SSF53756">
    <property type="entry name" value="UDP-Glycosyltransferase/glycogen phosphorylase"/>
    <property type="match status" value="1"/>
</dbReference>
<feature type="repeat" description="TPR" evidence="1">
    <location>
        <begin position="110"/>
        <end position="143"/>
    </location>
</feature>
<feature type="repeat" description="TPR" evidence="1">
    <location>
        <begin position="42"/>
        <end position="75"/>
    </location>
</feature>
<proteinExistence type="predicted"/>
<dbReference type="Pfam" id="PF13431">
    <property type="entry name" value="TPR_17"/>
    <property type="match status" value="1"/>
</dbReference>
<accession>A0A1W1XK39</accession>
<organism evidence="2 3">
    <name type="scientific">Andreprevotia lacus DSM 23236</name>
    <dbReference type="NCBI Taxonomy" id="1121001"/>
    <lineage>
        <taxon>Bacteria</taxon>
        <taxon>Pseudomonadati</taxon>
        <taxon>Pseudomonadota</taxon>
        <taxon>Betaproteobacteria</taxon>
        <taxon>Neisseriales</taxon>
        <taxon>Chitinibacteraceae</taxon>
        <taxon>Andreprevotia</taxon>
    </lineage>
</organism>
<feature type="repeat" description="TPR" evidence="1">
    <location>
        <begin position="8"/>
        <end position="41"/>
    </location>
</feature>
<dbReference type="PANTHER" id="PTHR44809">
    <property type="match status" value="1"/>
</dbReference>
<evidence type="ECO:0000256" key="1">
    <source>
        <dbReference type="PROSITE-ProRule" id="PRU00339"/>
    </source>
</evidence>
<dbReference type="SUPFAM" id="SSF48452">
    <property type="entry name" value="TPR-like"/>
    <property type="match status" value="1"/>
</dbReference>
<dbReference type="PROSITE" id="PS50293">
    <property type="entry name" value="TPR_REGION"/>
    <property type="match status" value="1"/>
</dbReference>
<dbReference type="Pfam" id="PF01075">
    <property type="entry name" value="Glyco_transf_9"/>
    <property type="match status" value="1"/>
</dbReference>
<reference evidence="2 3" key="1">
    <citation type="submission" date="2017-04" db="EMBL/GenBank/DDBJ databases">
        <authorList>
            <person name="Afonso C.L."/>
            <person name="Miller P.J."/>
            <person name="Scott M.A."/>
            <person name="Spackman E."/>
            <person name="Goraichik I."/>
            <person name="Dimitrov K.M."/>
            <person name="Suarez D.L."/>
            <person name="Swayne D.E."/>
        </authorList>
    </citation>
    <scope>NUCLEOTIDE SEQUENCE [LARGE SCALE GENOMIC DNA]</scope>
    <source>
        <strain evidence="2 3">DSM 23236</strain>
    </source>
</reference>
<dbReference type="AlphaFoldDB" id="A0A1W1XK39"/>
<dbReference type="InterPro" id="IPR002201">
    <property type="entry name" value="Glyco_trans_9"/>
</dbReference>
<dbReference type="PROSITE" id="PS50005">
    <property type="entry name" value="TPR"/>
    <property type="match status" value="4"/>
</dbReference>
<gene>
    <name evidence="2" type="ORF">SAMN02745857_01866</name>
</gene>
<dbReference type="RefSeq" id="WP_217807028.1">
    <property type="nucleotide sequence ID" value="NZ_FWXD01000009.1"/>
</dbReference>
<dbReference type="PANTHER" id="PTHR44809:SF1">
    <property type="entry name" value="PROTEIN O-MANNOSYL-TRANSFERASE TMTC1"/>
    <property type="match status" value="1"/>
</dbReference>
<dbReference type="GO" id="GO:0016757">
    <property type="term" value="F:glycosyltransferase activity"/>
    <property type="evidence" value="ECO:0007669"/>
    <property type="project" value="InterPro"/>
</dbReference>
<dbReference type="InterPro" id="IPR019734">
    <property type="entry name" value="TPR_rpt"/>
</dbReference>
<dbReference type="SMART" id="SM00028">
    <property type="entry name" value="TPR"/>
    <property type="match status" value="4"/>
</dbReference>